<dbReference type="InterPro" id="IPR038692">
    <property type="entry name" value="Cthe_2751_sf"/>
</dbReference>
<feature type="domain" description="DUF5071" evidence="1">
    <location>
        <begin position="7"/>
        <end position="123"/>
    </location>
</feature>
<reference evidence="2 3" key="1">
    <citation type="submission" date="2016-11" db="EMBL/GenBank/DDBJ databases">
        <title>Paenibacillus species isolates.</title>
        <authorList>
            <person name="Beno S.M."/>
        </authorList>
    </citation>
    <scope>NUCLEOTIDE SEQUENCE [LARGE SCALE GENOMIC DNA]</scope>
    <source>
        <strain evidence="2 3">FSL H8-0246</strain>
    </source>
</reference>
<dbReference type="CDD" id="cd11743">
    <property type="entry name" value="Cthe_2751_like"/>
    <property type="match status" value="1"/>
</dbReference>
<evidence type="ECO:0000313" key="2">
    <source>
        <dbReference type="EMBL" id="OMF13433.1"/>
    </source>
</evidence>
<accession>A0A1R1BUA3</accession>
<dbReference type="AlphaFoldDB" id="A0A1R1BUA3"/>
<dbReference type="OrthoDB" id="1846249at2"/>
<proteinExistence type="predicted"/>
<evidence type="ECO:0000313" key="3">
    <source>
        <dbReference type="Proteomes" id="UP000187134"/>
    </source>
</evidence>
<evidence type="ECO:0000259" key="1">
    <source>
        <dbReference type="Pfam" id="PF16804"/>
    </source>
</evidence>
<dbReference type="Gene3D" id="1.25.40.750">
    <property type="entry name" value="Domain of unknown function DUF5071"/>
    <property type="match status" value="1"/>
</dbReference>
<dbReference type="Proteomes" id="UP000187134">
    <property type="component" value="Unassembled WGS sequence"/>
</dbReference>
<name>A0A1R1BUA3_PAEAM</name>
<dbReference type="Pfam" id="PF16804">
    <property type="entry name" value="DUF5071"/>
    <property type="match status" value="1"/>
</dbReference>
<sequence>MDIRECLPRDKFDYKAVRKLSKFSDVELKVIIPELLEWLQDGNWPISKPVEDLLLRLGEDLIPHIKDVLQTQDPQWEYFILVGLIDRLPISHLSMLQTDLVRILEFPTPSEVLEELDEVILELLDKMKVHQREISGDGSLDT</sequence>
<protein>
    <recommendedName>
        <fullName evidence="1">DUF5071 domain-containing protein</fullName>
    </recommendedName>
</protein>
<dbReference type="InterPro" id="IPR031837">
    <property type="entry name" value="DUF5071"/>
</dbReference>
<organism evidence="2 3">
    <name type="scientific">Paenibacillus amylolyticus</name>
    <dbReference type="NCBI Taxonomy" id="1451"/>
    <lineage>
        <taxon>Bacteria</taxon>
        <taxon>Bacillati</taxon>
        <taxon>Bacillota</taxon>
        <taxon>Bacilli</taxon>
        <taxon>Bacillales</taxon>
        <taxon>Paenibacillaceae</taxon>
        <taxon>Paenibacillus</taxon>
    </lineage>
</organism>
<gene>
    <name evidence="2" type="ORF">BK131_16130</name>
</gene>
<dbReference type="EMBL" id="MRTJ01000005">
    <property type="protein sequence ID" value="OMF13433.1"/>
    <property type="molecule type" value="Genomic_DNA"/>
</dbReference>
<dbReference type="RefSeq" id="WP_076332380.1">
    <property type="nucleotide sequence ID" value="NZ_MRTJ01000005.1"/>
</dbReference>
<comment type="caution">
    <text evidence="2">The sequence shown here is derived from an EMBL/GenBank/DDBJ whole genome shotgun (WGS) entry which is preliminary data.</text>
</comment>